<comment type="caution">
    <text evidence="1">The sequence shown here is derived from an EMBL/GenBank/DDBJ whole genome shotgun (WGS) entry which is preliminary data.</text>
</comment>
<dbReference type="EMBL" id="LAZR01026815">
    <property type="protein sequence ID" value="KKL67572.1"/>
    <property type="molecule type" value="Genomic_DNA"/>
</dbReference>
<proteinExistence type="predicted"/>
<reference evidence="1" key="1">
    <citation type="journal article" date="2015" name="Nature">
        <title>Complex archaea that bridge the gap between prokaryotes and eukaryotes.</title>
        <authorList>
            <person name="Spang A."/>
            <person name="Saw J.H."/>
            <person name="Jorgensen S.L."/>
            <person name="Zaremba-Niedzwiedzka K."/>
            <person name="Martijn J."/>
            <person name="Lind A.E."/>
            <person name="van Eijk R."/>
            <person name="Schleper C."/>
            <person name="Guy L."/>
            <person name="Ettema T.J."/>
        </authorList>
    </citation>
    <scope>NUCLEOTIDE SEQUENCE</scope>
</reference>
<dbReference type="AlphaFoldDB" id="A0A0F9GWP1"/>
<evidence type="ECO:0000313" key="1">
    <source>
        <dbReference type="EMBL" id="KKL67572.1"/>
    </source>
</evidence>
<gene>
    <name evidence="1" type="ORF">LCGC14_2133610</name>
</gene>
<protein>
    <submittedName>
        <fullName evidence="1">Uncharacterized protein</fullName>
    </submittedName>
</protein>
<sequence length="162" mass="18813">MDKLQEIKDEVIKVYPEVMELSFGCEVEIPRLSNLTFKGRVFKLKLGKTPHYKGVAYGSTYRNNENFSHESEVHFDDIVEKKILGKPITLEHILGVVRTDRVRLTTFISGGMAWFEEYQECNGFTHEQAWKSNGIRWILNKPLSEQPPETIDFIHSLIINKN</sequence>
<accession>A0A0F9GWP1</accession>
<organism evidence="1">
    <name type="scientific">marine sediment metagenome</name>
    <dbReference type="NCBI Taxonomy" id="412755"/>
    <lineage>
        <taxon>unclassified sequences</taxon>
        <taxon>metagenomes</taxon>
        <taxon>ecological metagenomes</taxon>
    </lineage>
</organism>
<name>A0A0F9GWP1_9ZZZZ</name>